<feature type="domain" description="HAMP" evidence="14">
    <location>
        <begin position="219"/>
        <end position="271"/>
    </location>
</feature>
<dbReference type="SUPFAM" id="SSF47384">
    <property type="entry name" value="Homodimeric domain of signal transducing histidine kinase"/>
    <property type="match status" value="1"/>
</dbReference>
<feature type="transmembrane region" description="Helical" evidence="12">
    <location>
        <begin position="197"/>
        <end position="219"/>
    </location>
</feature>
<keyword evidence="6 12" id="KW-0812">Transmembrane</keyword>
<feature type="transmembrane region" description="Helical" evidence="12">
    <location>
        <begin position="20"/>
        <end position="43"/>
    </location>
</feature>
<dbReference type="Proteomes" id="UP000774570">
    <property type="component" value="Unassembled WGS sequence"/>
</dbReference>
<evidence type="ECO:0000256" key="1">
    <source>
        <dbReference type="ARBA" id="ARBA00000085"/>
    </source>
</evidence>
<sequence>MRDGVSSNSAPARRLTVRAWFVLALLAMGVMVVAFAVVGNSLLHRTSQVSDRLVDQIAPARIASYQMQAALLDQETGIRGYAITGDRSFLEPYEQGRRDEKAAADELLGYAGDHGETGRDVAATRAAADAWRRQYADAVIATVAKDGEDSVPTGLNDQGKRDFDALRAKWSVQDAHLSAWRTESRKDLVHTRTVRNWVFAGMLAAFLATGVLLAVLLQFTVGRPLNALRRDSRRVADGDFGHSIAPSGPADVRDLASDVENMRHKIVVALTQAERREELLRSQAAELDSQAAELRRSNTELEQFAYVASHDLQEPLRKVASFCQMLERRYADQLDDRAKQYIAFAVDGAKRMQVLINDLLAFSRVGRLDDDRERFPLDAALGKALDSLETAIEESGARIERPERMPDVVAVPTLINLLWQNLVGNAIKFRAPDRAPVIEITCVGTDEGLELAVTDNGIGIPPEFADKVFVIFQRLHTRDAYGGTGIGLALCKKIVESHGGRIWIDGDVAEGTSIRFTLPRAPEEPAAEDADTDETGTDETGDALASPATSAQGA</sequence>
<dbReference type="Pfam" id="PF05227">
    <property type="entry name" value="CHASE3"/>
    <property type="match status" value="1"/>
</dbReference>
<protein>
    <recommendedName>
        <fullName evidence="3">histidine kinase</fullName>
        <ecNumber evidence="3">2.7.13.3</ecNumber>
    </recommendedName>
</protein>
<dbReference type="InterPro" id="IPR004358">
    <property type="entry name" value="Sig_transdc_His_kin-like_C"/>
</dbReference>
<keyword evidence="8 12" id="KW-1133">Transmembrane helix</keyword>
<evidence type="ECO:0000256" key="9">
    <source>
        <dbReference type="ARBA" id="ARBA00023012"/>
    </source>
</evidence>
<dbReference type="InterPro" id="IPR052162">
    <property type="entry name" value="Sensor_kinase/Photoreceptor"/>
</dbReference>
<keyword evidence="12" id="KW-0472">Membrane</keyword>
<evidence type="ECO:0000259" key="14">
    <source>
        <dbReference type="PROSITE" id="PS50885"/>
    </source>
</evidence>
<dbReference type="PROSITE" id="PS50885">
    <property type="entry name" value="HAMP"/>
    <property type="match status" value="1"/>
</dbReference>
<evidence type="ECO:0000256" key="6">
    <source>
        <dbReference type="ARBA" id="ARBA00022692"/>
    </source>
</evidence>
<evidence type="ECO:0000259" key="13">
    <source>
        <dbReference type="PROSITE" id="PS50109"/>
    </source>
</evidence>
<comment type="subcellular location">
    <subcellularLocation>
        <location evidence="2">Cell membrane</location>
    </subcellularLocation>
</comment>
<feature type="compositionally biased region" description="Acidic residues" evidence="11">
    <location>
        <begin position="525"/>
        <end position="541"/>
    </location>
</feature>
<dbReference type="InterPro" id="IPR003594">
    <property type="entry name" value="HATPase_dom"/>
</dbReference>
<evidence type="ECO:0000256" key="2">
    <source>
        <dbReference type="ARBA" id="ARBA00004236"/>
    </source>
</evidence>
<keyword evidence="5" id="KW-0808">Transferase</keyword>
<dbReference type="PROSITE" id="PS50109">
    <property type="entry name" value="HIS_KIN"/>
    <property type="match status" value="1"/>
</dbReference>
<dbReference type="InterPro" id="IPR036097">
    <property type="entry name" value="HisK_dim/P_sf"/>
</dbReference>
<dbReference type="SMART" id="SM00304">
    <property type="entry name" value="HAMP"/>
    <property type="match status" value="1"/>
</dbReference>
<dbReference type="Pfam" id="PF00512">
    <property type="entry name" value="HisKA"/>
    <property type="match status" value="1"/>
</dbReference>
<evidence type="ECO:0000313" key="16">
    <source>
        <dbReference type="Proteomes" id="UP000774570"/>
    </source>
</evidence>
<keyword evidence="9" id="KW-0902">Two-component regulatory system</keyword>
<dbReference type="EC" id="2.7.13.3" evidence="3"/>
<feature type="region of interest" description="Disordered" evidence="11">
    <location>
        <begin position="518"/>
        <end position="554"/>
    </location>
</feature>
<dbReference type="CDD" id="cd06225">
    <property type="entry name" value="HAMP"/>
    <property type="match status" value="1"/>
</dbReference>
<evidence type="ECO:0000256" key="10">
    <source>
        <dbReference type="SAM" id="Coils"/>
    </source>
</evidence>
<accession>A0ABS7FS85</accession>
<dbReference type="Gene3D" id="1.10.287.130">
    <property type="match status" value="1"/>
</dbReference>
<dbReference type="PANTHER" id="PTHR43304">
    <property type="entry name" value="PHYTOCHROME-LIKE PROTEIN CPH1"/>
    <property type="match status" value="1"/>
</dbReference>
<gene>
    <name evidence="15" type="ORF">K1Y72_12820</name>
</gene>
<dbReference type="Pfam" id="PF02518">
    <property type="entry name" value="HATPase_c"/>
    <property type="match status" value="1"/>
</dbReference>
<dbReference type="InterPro" id="IPR005467">
    <property type="entry name" value="His_kinase_dom"/>
</dbReference>
<comment type="catalytic activity">
    <reaction evidence="1">
        <text>ATP + protein L-histidine = ADP + protein N-phospho-L-histidine.</text>
        <dbReference type="EC" id="2.7.13.3"/>
    </reaction>
</comment>
<keyword evidence="16" id="KW-1185">Reference proteome</keyword>
<evidence type="ECO:0000256" key="3">
    <source>
        <dbReference type="ARBA" id="ARBA00012438"/>
    </source>
</evidence>
<evidence type="ECO:0000256" key="11">
    <source>
        <dbReference type="SAM" id="MobiDB-lite"/>
    </source>
</evidence>
<reference evidence="15 16" key="1">
    <citation type="submission" date="2021-07" db="EMBL/GenBank/DDBJ databases">
        <title>Actinomadura sp. PM05-2 isolated from lichen.</title>
        <authorList>
            <person name="Somphong A."/>
            <person name="Phongsopitanun W."/>
            <person name="Tanasupawat S."/>
            <person name="Peongsungnone V."/>
        </authorList>
    </citation>
    <scope>NUCLEOTIDE SEQUENCE [LARGE SCALE GENOMIC DNA]</scope>
    <source>
        <strain evidence="15 16">PM05-2</strain>
    </source>
</reference>
<dbReference type="CDD" id="cd00082">
    <property type="entry name" value="HisKA"/>
    <property type="match status" value="1"/>
</dbReference>
<dbReference type="InterPro" id="IPR036890">
    <property type="entry name" value="HATPase_C_sf"/>
</dbReference>
<keyword evidence="10" id="KW-0175">Coiled coil</keyword>
<dbReference type="InterPro" id="IPR003660">
    <property type="entry name" value="HAMP_dom"/>
</dbReference>
<dbReference type="Pfam" id="PF00672">
    <property type="entry name" value="HAMP"/>
    <property type="match status" value="1"/>
</dbReference>
<evidence type="ECO:0000256" key="8">
    <source>
        <dbReference type="ARBA" id="ARBA00022989"/>
    </source>
</evidence>
<dbReference type="Gene3D" id="6.10.340.10">
    <property type="match status" value="1"/>
</dbReference>
<dbReference type="InterPro" id="IPR003661">
    <property type="entry name" value="HisK_dim/P_dom"/>
</dbReference>
<evidence type="ECO:0000256" key="12">
    <source>
        <dbReference type="SAM" id="Phobius"/>
    </source>
</evidence>
<evidence type="ECO:0000256" key="7">
    <source>
        <dbReference type="ARBA" id="ARBA00022777"/>
    </source>
</evidence>
<dbReference type="SMART" id="SM00388">
    <property type="entry name" value="HisKA"/>
    <property type="match status" value="1"/>
</dbReference>
<dbReference type="PRINTS" id="PR00344">
    <property type="entry name" value="BCTRLSENSOR"/>
</dbReference>
<comment type="caution">
    <text evidence="15">The sequence shown here is derived from an EMBL/GenBank/DDBJ whole genome shotgun (WGS) entry which is preliminary data.</text>
</comment>
<keyword evidence="7" id="KW-0418">Kinase</keyword>
<feature type="domain" description="Histidine kinase" evidence="13">
    <location>
        <begin position="307"/>
        <end position="522"/>
    </location>
</feature>
<organism evidence="15 16">
    <name type="scientific">Actinomadura parmotrematis</name>
    <dbReference type="NCBI Taxonomy" id="2864039"/>
    <lineage>
        <taxon>Bacteria</taxon>
        <taxon>Bacillati</taxon>
        <taxon>Actinomycetota</taxon>
        <taxon>Actinomycetes</taxon>
        <taxon>Streptosporangiales</taxon>
        <taxon>Thermomonosporaceae</taxon>
        <taxon>Actinomadura</taxon>
    </lineage>
</organism>
<name>A0ABS7FS85_9ACTN</name>
<dbReference type="PANTHER" id="PTHR43304:SF1">
    <property type="entry name" value="PAC DOMAIN-CONTAINING PROTEIN"/>
    <property type="match status" value="1"/>
</dbReference>
<dbReference type="SUPFAM" id="SSF55874">
    <property type="entry name" value="ATPase domain of HSP90 chaperone/DNA topoisomerase II/histidine kinase"/>
    <property type="match status" value="1"/>
</dbReference>
<evidence type="ECO:0000256" key="5">
    <source>
        <dbReference type="ARBA" id="ARBA00022679"/>
    </source>
</evidence>
<proteinExistence type="predicted"/>
<evidence type="ECO:0000313" key="15">
    <source>
        <dbReference type="EMBL" id="MBW8483259.1"/>
    </source>
</evidence>
<dbReference type="InterPro" id="IPR007891">
    <property type="entry name" value="CHASE3"/>
</dbReference>
<keyword evidence="4" id="KW-0597">Phosphoprotein</keyword>
<feature type="coiled-coil region" evidence="10">
    <location>
        <begin position="270"/>
        <end position="304"/>
    </location>
</feature>
<evidence type="ECO:0000256" key="4">
    <source>
        <dbReference type="ARBA" id="ARBA00022553"/>
    </source>
</evidence>
<dbReference type="Gene3D" id="3.30.565.10">
    <property type="entry name" value="Histidine kinase-like ATPase, C-terminal domain"/>
    <property type="match status" value="1"/>
</dbReference>
<dbReference type="SMART" id="SM00387">
    <property type="entry name" value="HATPase_c"/>
    <property type="match status" value="1"/>
</dbReference>
<dbReference type="EMBL" id="JAIBOA010000007">
    <property type="protein sequence ID" value="MBW8483259.1"/>
    <property type="molecule type" value="Genomic_DNA"/>
</dbReference>